<dbReference type="EMBL" id="BAAFSF010000001">
    <property type="protein sequence ID" value="GAB1251546.1"/>
    <property type="molecule type" value="Genomic_DNA"/>
</dbReference>
<keyword evidence="3" id="KW-0511">Multifunctional enzyme</keyword>
<feature type="domain" description="Flavoprotein" evidence="5">
    <location>
        <begin position="10"/>
        <end position="181"/>
    </location>
</feature>
<comment type="function">
    <text evidence="4">Catalyzes two steps in the biosynthesis of coenzyme A. In the first step cysteine is conjugated to 4'-phosphopantothenate to form 4-phosphopantothenoylcysteine, in the latter compound is decarboxylated to form 4'-phosphopantotheine.</text>
</comment>
<accession>A0ABQ0E1K7</accession>
<gene>
    <name evidence="3 7" type="primary">coaBC</name>
    <name evidence="7" type="ORF">Tsumi_06500</name>
</gene>
<dbReference type="GO" id="GO:0016874">
    <property type="term" value="F:ligase activity"/>
    <property type="evidence" value="ECO:0007669"/>
    <property type="project" value="UniProtKB-KW"/>
</dbReference>
<keyword evidence="3 4" id="KW-0285">Flavoprotein</keyword>
<evidence type="ECO:0000256" key="1">
    <source>
        <dbReference type="ARBA" id="ARBA00022793"/>
    </source>
</evidence>
<dbReference type="EC" id="6.3.2.5" evidence="3"/>
<dbReference type="InterPro" id="IPR005252">
    <property type="entry name" value="CoaBC"/>
</dbReference>
<dbReference type="InterPro" id="IPR003382">
    <property type="entry name" value="Flavoprotein"/>
</dbReference>
<evidence type="ECO:0000259" key="6">
    <source>
        <dbReference type="Pfam" id="PF04127"/>
    </source>
</evidence>
<comment type="cofactor">
    <cofactor evidence="3">
        <name>Mg(2+)</name>
        <dbReference type="ChEBI" id="CHEBI:18420"/>
    </cofactor>
</comment>
<dbReference type="InterPro" id="IPR035929">
    <property type="entry name" value="CoaB-like_sf"/>
</dbReference>
<feature type="binding site" evidence="3">
    <location>
        <position position="293"/>
    </location>
    <ligand>
        <name>CTP</name>
        <dbReference type="ChEBI" id="CHEBI:37563"/>
    </ligand>
</feature>
<keyword evidence="3 4" id="KW-0288">FMN</keyword>
<feature type="binding site" evidence="3">
    <location>
        <position position="348"/>
    </location>
    <ligand>
        <name>CTP</name>
        <dbReference type="ChEBI" id="CHEBI:37563"/>
    </ligand>
</feature>
<dbReference type="EC" id="4.1.1.36" evidence="3"/>
<keyword evidence="1 3" id="KW-0210">Decarboxylase</keyword>
<reference evidence="7 8" key="1">
    <citation type="journal article" date="2025" name="Int. J. Syst. Evol. Microbiol.">
        <title>Desulfovibrio falkowii sp. nov., Porphyromonas miyakawae sp. nov., Mediterraneibacter flintii sp. nov. and Owariibacterium komagatae gen. nov., sp. nov., isolated from human faeces.</title>
        <authorList>
            <person name="Hamaguchi T."/>
            <person name="Ohara M."/>
            <person name="Hisatomi A."/>
            <person name="Sekiguchi K."/>
            <person name="Takeda J.I."/>
            <person name="Ueyama J."/>
            <person name="Ito M."/>
            <person name="Nishiwaki H."/>
            <person name="Ogi T."/>
            <person name="Hirayama M."/>
            <person name="Ohkuma M."/>
            <person name="Sakamoto M."/>
            <person name="Ohno K."/>
        </authorList>
    </citation>
    <scope>NUCLEOTIDE SEQUENCE [LARGE SCALE GENOMIC DNA]</scope>
    <source>
        <strain evidence="7 8">13CB11C</strain>
    </source>
</reference>
<name>A0ABQ0E1K7_9PORP</name>
<proteinExistence type="inferred from homology"/>
<comment type="catalytic activity">
    <reaction evidence="3 4">
        <text>(R)-4'-phosphopantothenate + L-cysteine + CTP = N-[(R)-4-phosphopantothenoyl]-L-cysteine + CMP + diphosphate + H(+)</text>
        <dbReference type="Rhea" id="RHEA:19397"/>
        <dbReference type="ChEBI" id="CHEBI:10986"/>
        <dbReference type="ChEBI" id="CHEBI:15378"/>
        <dbReference type="ChEBI" id="CHEBI:33019"/>
        <dbReference type="ChEBI" id="CHEBI:35235"/>
        <dbReference type="ChEBI" id="CHEBI:37563"/>
        <dbReference type="ChEBI" id="CHEBI:59458"/>
        <dbReference type="ChEBI" id="CHEBI:60377"/>
        <dbReference type="EC" id="6.3.2.5"/>
    </reaction>
</comment>
<dbReference type="InterPro" id="IPR036551">
    <property type="entry name" value="Flavin_trans-like"/>
</dbReference>
<comment type="caution">
    <text evidence="7">The sequence shown here is derived from an EMBL/GenBank/DDBJ whole genome shotgun (WGS) entry which is preliminary data.</text>
</comment>
<keyword evidence="3" id="KW-0460">Magnesium</keyword>
<comment type="caution">
    <text evidence="3">Lacks conserved residue(s) required for the propagation of feature annotation.</text>
</comment>
<comment type="similarity">
    <text evidence="3 4">In the N-terminal section; belongs to the HFCD (homo-oligomeric flavin containing Cys decarboxylase) superfamily.</text>
</comment>
<keyword evidence="2 3" id="KW-0456">Lyase</keyword>
<comment type="pathway">
    <text evidence="3 4">Cofactor biosynthesis; coenzyme A biosynthesis; CoA from (R)-pantothenate: step 3/5.</text>
</comment>
<feature type="region of interest" description="Phosphopantothenate--cysteine ligase" evidence="3">
    <location>
        <begin position="195"/>
        <end position="409"/>
    </location>
</feature>
<feature type="binding site" evidence="3">
    <location>
        <position position="344"/>
    </location>
    <ligand>
        <name>CTP</name>
        <dbReference type="ChEBI" id="CHEBI:37563"/>
    </ligand>
</feature>
<comment type="cofactor">
    <cofactor evidence="3">
        <name>FMN</name>
        <dbReference type="ChEBI" id="CHEBI:58210"/>
    </cofactor>
    <text evidence="3">Binds 1 FMN per subunit.</text>
</comment>
<evidence type="ECO:0000256" key="3">
    <source>
        <dbReference type="HAMAP-Rule" id="MF_02225"/>
    </source>
</evidence>
<organism evidence="7 8">
    <name type="scientific">Porphyromonas miyakawae</name>
    <dbReference type="NCBI Taxonomy" id="3137470"/>
    <lineage>
        <taxon>Bacteria</taxon>
        <taxon>Pseudomonadati</taxon>
        <taxon>Bacteroidota</taxon>
        <taxon>Bacteroidia</taxon>
        <taxon>Bacteroidales</taxon>
        <taxon>Porphyromonadaceae</taxon>
        <taxon>Porphyromonas</taxon>
    </lineage>
</organism>
<evidence type="ECO:0000313" key="8">
    <source>
        <dbReference type="Proteomes" id="UP001628220"/>
    </source>
</evidence>
<evidence type="ECO:0000259" key="5">
    <source>
        <dbReference type="Pfam" id="PF02441"/>
    </source>
</evidence>
<dbReference type="PANTHER" id="PTHR14359:SF6">
    <property type="entry name" value="PHOSPHOPANTOTHENOYLCYSTEINE DECARBOXYLASE"/>
    <property type="match status" value="1"/>
</dbReference>
<evidence type="ECO:0000256" key="2">
    <source>
        <dbReference type="ARBA" id="ARBA00023239"/>
    </source>
</evidence>
<feature type="region of interest" description="Phosphopantothenoylcysteine decarboxylase" evidence="3">
    <location>
        <begin position="1"/>
        <end position="194"/>
    </location>
</feature>
<comment type="catalytic activity">
    <reaction evidence="3 4">
        <text>N-[(R)-4-phosphopantothenoyl]-L-cysteine + H(+) = (R)-4'-phosphopantetheine + CO2</text>
        <dbReference type="Rhea" id="RHEA:16793"/>
        <dbReference type="ChEBI" id="CHEBI:15378"/>
        <dbReference type="ChEBI" id="CHEBI:16526"/>
        <dbReference type="ChEBI" id="CHEBI:59458"/>
        <dbReference type="ChEBI" id="CHEBI:61723"/>
        <dbReference type="EC" id="4.1.1.36"/>
    </reaction>
</comment>
<dbReference type="SUPFAM" id="SSF102645">
    <property type="entry name" value="CoaB-like"/>
    <property type="match status" value="1"/>
</dbReference>
<dbReference type="Pfam" id="PF04127">
    <property type="entry name" value="DFP"/>
    <property type="match status" value="1"/>
</dbReference>
<feature type="binding site" evidence="3">
    <location>
        <position position="283"/>
    </location>
    <ligand>
        <name>CTP</name>
        <dbReference type="ChEBI" id="CHEBI:37563"/>
    </ligand>
</feature>
<protein>
    <recommendedName>
        <fullName evidence="3">Coenzyme A biosynthesis bifunctional protein CoaBC</fullName>
    </recommendedName>
    <alternativeName>
        <fullName evidence="3">DNA/pantothenate metabolism flavoprotein</fullName>
    </alternativeName>
    <alternativeName>
        <fullName evidence="3">Phosphopantothenoylcysteine synthetase/decarboxylase</fullName>
        <shortName evidence="3">PPCS-PPCDC</shortName>
    </alternativeName>
    <domain>
        <recommendedName>
            <fullName evidence="3">Phosphopantothenoylcysteine decarboxylase</fullName>
            <shortName evidence="3">PPC decarboxylase</shortName>
            <shortName evidence="3">PPC-DC</shortName>
            <ecNumber evidence="3">4.1.1.36</ecNumber>
        </recommendedName>
        <alternativeName>
            <fullName evidence="3">CoaC</fullName>
        </alternativeName>
    </domain>
    <domain>
        <recommendedName>
            <fullName evidence="3">Phosphopantothenate--cysteine ligase</fullName>
            <ecNumber evidence="3">6.3.2.5</ecNumber>
        </recommendedName>
        <alternativeName>
            <fullName evidence="3">CoaB</fullName>
        </alternativeName>
        <alternativeName>
            <fullName evidence="3">Phosphopantothenoylcysteine synthetase</fullName>
            <shortName evidence="3">PPC synthetase</shortName>
            <shortName evidence="3">PPC-S</shortName>
        </alternativeName>
    </domain>
</protein>
<feature type="domain" description="DNA/pantothenate metabolism flavoprotein C-terminal" evidence="6">
    <location>
        <begin position="192"/>
        <end position="402"/>
    </location>
</feature>
<comment type="similarity">
    <text evidence="3 4">In the C-terminal section; belongs to the PPC synthetase family.</text>
</comment>
<evidence type="ECO:0000256" key="4">
    <source>
        <dbReference type="RuleBase" id="RU364078"/>
    </source>
</evidence>
<dbReference type="PANTHER" id="PTHR14359">
    <property type="entry name" value="HOMO-OLIGOMERIC FLAVIN CONTAINING CYS DECARBOXYLASE FAMILY"/>
    <property type="match status" value="1"/>
</dbReference>
<dbReference type="Gene3D" id="3.40.50.1950">
    <property type="entry name" value="Flavin prenyltransferase-like"/>
    <property type="match status" value="1"/>
</dbReference>
<dbReference type="HAMAP" id="MF_02225">
    <property type="entry name" value="CoaBC"/>
    <property type="match status" value="1"/>
</dbReference>
<keyword evidence="8" id="KW-1185">Reference proteome</keyword>
<comment type="function">
    <text evidence="3">Catalyzes two sequential steps in the biosynthesis of coenzyme A. In the first step cysteine is conjugated to 4'-phosphopantothenate to form 4-phosphopantothenoylcysteine. In the second step the latter compound is decarboxylated to form 4'-phosphopantotheine.</text>
</comment>
<dbReference type="SUPFAM" id="SSF52507">
    <property type="entry name" value="Homo-oligomeric flavin-containing Cys decarboxylases, HFCD"/>
    <property type="match status" value="1"/>
</dbReference>
<dbReference type="Proteomes" id="UP001628220">
    <property type="component" value="Unassembled WGS sequence"/>
</dbReference>
<dbReference type="InterPro" id="IPR007085">
    <property type="entry name" value="DNA/pantothenate-metab_flavo_C"/>
</dbReference>
<evidence type="ECO:0000313" key="7">
    <source>
        <dbReference type="EMBL" id="GAB1251546.1"/>
    </source>
</evidence>
<keyword evidence="3" id="KW-0479">Metal-binding</keyword>
<dbReference type="Gene3D" id="3.40.50.10300">
    <property type="entry name" value="CoaB-like"/>
    <property type="match status" value="1"/>
</dbReference>
<comment type="pathway">
    <text evidence="3 4">Cofactor biosynthesis; coenzyme A biosynthesis; CoA from (R)-pantothenate: step 2/5.</text>
</comment>
<dbReference type="NCBIfam" id="TIGR00521">
    <property type="entry name" value="coaBC_dfp"/>
    <property type="match status" value="1"/>
</dbReference>
<keyword evidence="3 4" id="KW-0436">Ligase</keyword>
<sequence>MCIMESLVGKHIVLGITGSIAAYKSAYLVRALIKKGADVQVVMTPSAKEFIAPLTLSTLTQKPVVSEFFDRRDGSWHSHVALGQWADLMLIAPASASTIAKMANGIADNMLLTTYLSMKAPTFVAPAMDLDMYRHEATTDNLNTLKSRGITIIEPGNGFLASGLEGKGRMEEPEAIVKHIEAFFSKSQQLGNKKVLITAGPTYEAIDTVRFIGNHSSGKMGIALAEAFRDAGAEVTLVLGPSALPDPECVHCIRVTTALEMLAASERPFKECDIAIFSAAVADFRPKKAFQGKIKREMQQDPLIIELEPNPDIAATLSAQKRSDQLTGGFALETEVNVLEAQRKLKSKQLDFIVLNSLSEAGSGFGVDTNRIRIIDKEEKDPIVYPLTDKKEVARQIVDFVVGKQAHAY</sequence>
<dbReference type="Pfam" id="PF02441">
    <property type="entry name" value="Flavoprotein"/>
    <property type="match status" value="1"/>
</dbReference>
<feature type="binding site" evidence="3">
    <location>
        <position position="330"/>
    </location>
    <ligand>
        <name>CTP</name>
        <dbReference type="ChEBI" id="CHEBI:37563"/>
    </ligand>
</feature>